<dbReference type="EMBL" id="CP010427">
    <property type="protein sequence ID" value="AJC48816.1"/>
    <property type="molecule type" value="Genomic_DNA"/>
</dbReference>
<proteinExistence type="predicted"/>
<name>A0A0A8E9G1_9GAMM</name>
<organism evidence="1 2">
    <name type="scientific">Allofrancisella guangzhouensis</name>
    <dbReference type="NCBI Taxonomy" id="594679"/>
    <lineage>
        <taxon>Bacteria</taxon>
        <taxon>Pseudomonadati</taxon>
        <taxon>Pseudomonadota</taxon>
        <taxon>Gammaproteobacteria</taxon>
        <taxon>Thiotrichales</taxon>
        <taxon>Francisellaceae</taxon>
        <taxon>Allofrancisella</taxon>
    </lineage>
</organism>
<gene>
    <name evidence="1" type="ORF">SD28_03795</name>
</gene>
<dbReference type="HOGENOM" id="CLU_775570_0_0_6"/>
<accession>A0A0A8E9G1</accession>
<dbReference type="Proteomes" id="UP000031104">
    <property type="component" value="Chromosome"/>
</dbReference>
<reference evidence="1 2" key="1">
    <citation type="submission" date="2014-12" db="EMBL/GenBank/DDBJ databases">
        <title>Complete genome sequence of Francisella guanzhouensis strain 08HL01032 isolated from air-conditioning system in China.</title>
        <authorList>
            <person name="Svensson D."/>
            <person name="Ohrman C."/>
            <person name="Backman S."/>
            <person name="Karlsson E."/>
            <person name="Nilsson E."/>
            <person name="Bystrom M."/>
            <person name="Larkeryd A."/>
            <person name="Stenberg P."/>
            <person name="Scholtz H.C."/>
            <person name="Forsman M."/>
            <person name="Sjodin A."/>
        </authorList>
    </citation>
    <scope>NUCLEOTIDE SEQUENCE [LARGE SCALE GENOMIC DNA]</scope>
    <source>
        <strain evidence="1 2">08HL01032</strain>
    </source>
</reference>
<dbReference type="KEGG" id="fgu:SD28_03795"/>
<protein>
    <submittedName>
        <fullName evidence="1">Uncharacterized protein</fullName>
    </submittedName>
</protein>
<evidence type="ECO:0000313" key="1">
    <source>
        <dbReference type="EMBL" id="AJC48816.1"/>
    </source>
</evidence>
<keyword evidence="2" id="KW-1185">Reference proteome</keyword>
<evidence type="ECO:0000313" key="2">
    <source>
        <dbReference type="Proteomes" id="UP000031104"/>
    </source>
</evidence>
<sequence>MVDEYFKQNQEPLFGLGKAEGQMVMSKLLTIVNNRKKTLDLNFAGNSFATFSLCSEVAFVTAPGRHIKGTDLKDVNSQKLSLYNKTNRDIVRLDLDDQTQPLTYLNVLNSADRKLDKKLDKNMRKQLEIKEKDRDDKGKRLSVITKFLDNFLEDEKDSPSPLGVPGKKLRGKNFRMLTHEKLKKAFKDLIMGVPKKSTYNIPAIQQIELENIDGIGLQQLFGGSSYSGLNDNQLILLWTAPYEFMMDYFMDALPDPLPLLSLSYKKMSMLDYNTKVNMVMKYFKDLLNCSEESLRAGIELILEAGSPTKEERTAAALVFLDHIIKLFSFEPSADIRQYLRRRAVLRNLIFNILRANL</sequence>
<dbReference type="AlphaFoldDB" id="A0A0A8E9G1"/>